<accession>A0A645DZR3</accession>
<evidence type="ECO:0000313" key="1">
    <source>
        <dbReference type="EMBL" id="MPM94816.1"/>
    </source>
</evidence>
<reference evidence="1" key="1">
    <citation type="submission" date="2019-08" db="EMBL/GenBank/DDBJ databases">
        <authorList>
            <person name="Kucharzyk K."/>
            <person name="Murdoch R.W."/>
            <person name="Higgins S."/>
            <person name="Loffler F."/>
        </authorList>
    </citation>
    <scope>NUCLEOTIDE SEQUENCE</scope>
</reference>
<protein>
    <submittedName>
        <fullName evidence="1">Uncharacterized protein</fullName>
    </submittedName>
</protein>
<dbReference type="EMBL" id="VSSQ01041400">
    <property type="protein sequence ID" value="MPM94816.1"/>
    <property type="molecule type" value="Genomic_DNA"/>
</dbReference>
<name>A0A645DZR3_9ZZZZ</name>
<organism evidence="1">
    <name type="scientific">bioreactor metagenome</name>
    <dbReference type="NCBI Taxonomy" id="1076179"/>
    <lineage>
        <taxon>unclassified sequences</taxon>
        <taxon>metagenomes</taxon>
        <taxon>ecological metagenomes</taxon>
    </lineage>
</organism>
<dbReference type="AlphaFoldDB" id="A0A645DZR3"/>
<proteinExistence type="predicted"/>
<sequence>MRRTGTFRRHHARPHRILRRTHRPEDLAILRPLHPTQNRPAFTSLVIRHRRIGHRKALLRVKFGERAANAQRRVRQNVQTPPFEVLAHLENLGDQRLRLQVAVAVDSARELVFDFGAAFVDLADQHADRLHHVERLKPGDDHRLSVLLGEEFIGPAADDRRHVRRADEAVERHGTPLTHFRRFEDAGDRRRRQHVAAEDREVLQTERGGLLDCYCGGRRRRFEADGEEDDLFVRVLLRQCHGVGTRIDHADVTALRFRLQQRQAVGSRHAQAVAVGA</sequence>
<comment type="caution">
    <text evidence="1">The sequence shown here is derived from an EMBL/GenBank/DDBJ whole genome shotgun (WGS) entry which is preliminary data.</text>
</comment>
<gene>
    <name evidence="1" type="ORF">SDC9_141964</name>
</gene>